<evidence type="ECO:0000256" key="3">
    <source>
        <dbReference type="ARBA" id="ARBA00023235"/>
    </source>
</evidence>
<organism evidence="6 7">
    <name type="scientific">Gordonia rhizosphera NBRC 16068</name>
    <dbReference type="NCBI Taxonomy" id="1108045"/>
    <lineage>
        <taxon>Bacteria</taxon>
        <taxon>Bacillati</taxon>
        <taxon>Actinomycetota</taxon>
        <taxon>Actinomycetes</taxon>
        <taxon>Mycobacteriales</taxon>
        <taxon>Gordoniaceae</taxon>
        <taxon>Gordonia</taxon>
    </lineage>
</organism>
<sequence>MRMMCHAGTVTTSGDIDGVRHGSVHGLDAIVVETPHSTAAISVFGGQVLSFTPAGAGEDVLWVSPLVKSPPTPIRGGIPVCWPYFAREGQGRDVPSHGYARTARWALIAGGRTDSGDCELEFAPEGLDHLRLELRMTVRVGATLEHGLHTHNPGAEPVSMTEAFHNYFRVSDVSSVRVSGLDGLSYLDQFDDMRSHPQHGDWMLPREDGRSDRVYPGAGGVYRIVDPGLRRAIEVSVRGGRSAVVWNPGEDGAAGMTDVGPHWRDFVCVEAANVGPDVVEVPAGADHSLWQTISVTTIE</sequence>
<dbReference type="AlphaFoldDB" id="K6WEX2"/>
<dbReference type="PANTHER" id="PTHR11122">
    <property type="entry name" value="APOSPORY-ASSOCIATED PROTEIN C-RELATED"/>
    <property type="match status" value="1"/>
</dbReference>
<dbReference type="GO" id="GO:0047938">
    <property type="term" value="F:glucose-6-phosphate 1-epimerase activity"/>
    <property type="evidence" value="ECO:0007669"/>
    <property type="project" value="UniProtKB-UniRule"/>
</dbReference>
<dbReference type="GO" id="GO:0005975">
    <property type="term" value="P:carbohydrate metabolic process"/>
    <property type="evidence" value="ECO:0007669"/>
    <property type="project" value="InterPro"/>
</dbReference>
<comment type="similarity">
    <text evidence="2 4">Belongs to the glucose-6-phosphate 1-epimerase family.</text>
</comment>
<dbReference type="PIRSF" id="PIRSF016020">
    <property type="entry name" value="PHexose_mutarotase"/>
    <property type="match status" value="1"/>
</dbReference>
<accession>K6WEX2</accession>
<dbReference type="Pfam" id="PF01263">
    <property type="entry name" value="Aldose_epim"/>
    <property type="match status" value="1"/>
</dbReference>
<dbReference type="InterPro" id="IPR011013">
    <property type="entry name" value="Gal_mutarotase_sf_dom"/>
</dbReference>
<protein>
    <recommendedName>
        <fullName evidence="4">Putative glucose-6-phosphate 1-epimerase</fullName>
        <ecNumber evidence="4">5.1.3.15</ecNumber>
    </recommendedName>
</protein>
<evidence type="ECO:0000256" key="2">
    <source>
        <dbReference type="ARBA" id="ARBA00005866"/>
    </source>
</evidence>
<keyword evidence="3 4" id="KW-0413">Isomerase</keyword>
<dbReference type="InterPro" id="IPR008183">
    <property type="entry name" value="Aldose_1/G6P_1-epimerase"/>
</dbReference>
<feature type="active site" evidence="5">
    <location>
        <position position="165"/>
    </location>
</feature>
<dbReference type="CDD" id="cd09020">
    <property type="entry name" value="D-hex-6-P-epi_like"/>
    <property type="match status" value="1"/>
</dbReference>
<dbReference type="eggNOG" id="COG0676">
    <property type="taxonomic scope" value="Bacteria"/>
</dbReference>
<gene>
    <name evidence="6" type="ORF">GORHZ_117_00050</name>
</gene>
<dbReference type="STRING" id="1108045.GORHZ_117_00050"/>
<name>K6WEX2_9ACTN</name>
<dbReference type="PANTHER" id="PTHR11122:SF13">
    <property type="entry name" value="GLUCOSE-6-PHOSPHATE 1-EPIMERASE"/>
    <property type="match status" value="1"/>
</dbReference>
<dbReference type="Gene3D" id="2.70.98.10">
    <property type="match status" value="1"/>
</dbReference>
<dbReference type="GO" id="GO:0030246">
    <property type="term" value="F:carbohydrate binding"/>
    <property type="evidence" value="ECO:0007669"/>
    <property type="project" value="UniProtKB-UniRule"/>
</dbReference>
<dbReference type="SUPFAM" id="SSF74650">
    <property type="entry name" value="Galactose mutarotase-like"/>
    <property type="match status" value="1"/>
</dbReference>
<dbReference type="EC" id="5.1.3.15" evidence="4"/>
<keyword evidence="7" id="KW-1185">Reference proteome</keyword>
<dbReference type="Proteomes" id="UP000008363">
    <property type="component" value="Unassembled WGS sequence"/>
</dbReference>
<comment type="caution">
    <text evidence="6">The sequence shown here is derived from an EMBL/GenBank/DDBJ whole genome shotgun (WGS) entry which is preliminary data.</text>
</comment>
<evidence type="ECO:0000256" key="1">
    <source>
        <dbReference type="ARBA" id="ARBA00001096"/>
    </source>
</evidence>
<dbReference type="EMBL" id="BAHC01000117">
    <property type="protein sequence ID" value="GAB90742.1"/>
    <property type="molecule type" value="Genomic_DNA"/>
</dbReference>
<dbReference type="InterPro" id="IPR025532">
    <property type="entry name" value="G6P_1-epimerase"/>
</dbReference>
<evidence type="ECO:0000256" key="5">
    <source>
        <dbReference type="PIRSR" id="PIRSR016020-1"/>
    </source>
</evidence>
<evidence type="ECO:0000313" key="6">
    <source>
        <dbReference type="EMBL" id="GAB90742.1"/>
    </source>
</evidence>
<reference evidence="6 7" key="1">
    <citation type="submission" date="2012-08" db="EMBL/GenBank/DDBJ databases">
        <title>Whole genome shotgun sequence of Gordonia rhizosphera NBRC 16068.</title>
        <authorList>
            <person name="Takarada H."/>
            <person name="Isaki S."/>
            <person name="Hosoyama A."/>
            <person name="Tsuchikane K."/>
            <person name="Katsumata H."/>
            <person name="Baba S."/>
            <person name="Ohji S."/>
            <person name="Yamazaki S."/>
            <person name="Fujita N."/>
        </authorList>
    </citation>
    <scope>NUCLEOTIDE SEQUENCE [LARGE SCALE GENOMIC DNA]</scope>
    <source>
        <strain evidence="6 7">NBRC 16068</strain>
    </source>
</reference>
<feature type="active site" evidence="5">
    <location>
        <position position="270"/>
    </location>
</feature>
<dbReference type="InterPro" id="IPR014718">
    <property type="entry name" value="GH-type_carb-bd"/>
</dbReference>
<comment type="catalytic activity">
    <reaction evidence="1">
        <text>alpha-D-glucose 6-phosphate = beta-D-glucose 6-phosphate</text>
        <dbReference type="Rhea" id="RHEA:16249"/>
        <dbReference type="ChEBI" id="CHEBI:58225"/>
        <dbReference type="ChEBI" id="CHEBI:58247"/>
        <dbReference type="EC" id="5.1.3.15"/>
    </reaction>
</comment>
<proteinExistence type="inferred from homology"/>
<evidence type="ECO:0000313" key="7">
    <source>
        <dbReference type="Proteomes" id="UP000008363"/>
    </source>
</evidence>
<evidence type="ECO:0000256" key="4">
    <source>
        <dbReference type="PIRNR" id="PIRNR016020"/>
    </source>
</evidence>